<evidence type="ECO:0000313" key="4">
    <source>
        <dbReference type="Proteomes" id="UP001602245"/>
    </source>
</evidence>
<evidence type="ECO:0000256" key="1">
    <source>
        <dbReference type="ARBA" id="ARBA00022801"/>
    </source>
</evidence>
<sequence>MAGTLRIGACQTPELLADVPGALAVVERFAAEADAAAVDLLVFPECFLQGYLCTPEYLERHAVELDSVSFREVLGRLAGVRQVLVLGVIERDGGRVFNSAVVIRAGEVLGVYRKTSLTLGERAFTAGDRFPVFEANGVRFGMNICYDTRFTASARAVADQGGRVLLVLSQNMMRREAAEFWRPMHNAIRAQRARETGMWLVSADVTGRRGEERIGYGPTSVISPAGVVVAQVPASTVGMVTAEIAAPG</sequence>
<dbReference type="SUPFAM" id="SSF56317">
    <property type="entry name" value="Carbon-nitrogen hydrolase"/>
    <property type="match status" value="1"/>
</dbReference>
<gene>
    <name evidence="3" type="ORF">ACFY35_42985</name>
</gene>
<dbReference type="RefSeq" id="WP_040433991.1">
    <property type="nucleotide sequence ID" value="NZ_JBIAZU010000008.1"/>
</dbReference>
<dbReference type="PANTHER" id="PTHR43674:SF2">
    <property type="entry name" value="BETA-UREIDOPROPIONASE"/>
    <property type="match status" value="1"/>
</dbReference>
<evidence type="ECO:0000259" key="2">
    <source>
        <dbReference type="PROSITE" id="PS50263"/>
    </source>
</evidence>
<dbReference type="Proteomes" id="UP001602245">
    <property type="component" value="Unassembled WGS sequence"/>
</dbReference>
<dbReference type="CDD" id="cd07197">
    <property type="entry name" value="nitrilase"/>
    <property type="match status" value="1"/>
</dbReference>
<protein>
    <submittedName>
        <fullName evidence="3">Carbon-nitrogen hydrolase family protein</fullName>
    </submittedName>
</protein>
<dbReference type="InterPro" id="IPR050345">
    <property type="entry name" value="Aliph_Amidase/BUP"/>
</dbReference>
<evidence type="ECO:0000313" key="3">
    <source>
        <dbReference type="EMBL" id="MFF5296243.1"/>
    </source>
</evidence>
<name>A0ABW6WTE5_9ACTN</name>
<comment type="caution">
    <text evidence="3">The sequence shown here is derived from an EMBL/GenBank/DDBJ whole genome shotgun (WGS) entry which is preliminary data.</text>
</comment>
<dbReference type="Pfam" id="PF00795">
    <property type="entry name" value="CN_hydrolase"/>
    <property type="match status" value="1"/>
</dbReference>
<accession>A0ABW6WTE5</accession>
<proteinExistence type="predicted"/>
<dbReference type="Gene3D" id="3.60.110.10">
    <property type="entry name" value="Carbon-nitrogen hydrolase"/>
    <property type="match status" value="1"/>
</dbReference>
<dbReference type="PANTHER" id="PTHR43674">
    <property type="entry name" value="NITRILASE C965.09-RELATED"/>
    <property type="match status" value="1"/>
</dbReference>
<dbReference type="InterPro" id="IPR036526">
    <property type="entry name" value="C-N_Hydrolase_sf"/>
</dbReference>
<organism evidence="3 4">
    <name type="scientific">Paractinoplanes globisporus</name>
    <dbReference type="NCBI Taxonomy" id="113565"/>
    <lineage>
        <taxon>Bacteria</taxon>
        <taxon>Bacillati</taxon>
        <taxon>Actinomycetota</taxon>
        <taxon>Actinomycetes</taxon>
        <taxon>Micromonosporales</taxon>
        <taxon>Micromonosporaceae</taxon>
        <taxon>Paractinoplanes</taxon>
    </lineage>
</organism>
<dbReference type="EMBL" id="JBIAZU010000008">
    <property type="protein sequence ID" value="MFF5296243.1"/>
    <property type="molecule type" value="Genomic_DNA"/>
</dbReference>
<feature type="domain" description="CN hydrolase" evidence="2">
    <location>
        <begin position="5"/>
        <end position="246"/>
    </location>
</feature>
<reference evidence="3 4" key="1">
    <citation type="submission" date="2024-10" db="EMBL/GenBank/DDBJ databases">
        <title>The Natural Products Discovery Center: Release of the First 8490 Sequenced Strains for Exploring Actinobacteria Biosynthetic Diversity.</title>
        <authorList>
            <person name="Kalkreuter E."/>
            <person name="Kautsar S.A."/>
            <person name="Yang D."/>
            <person name="Bader C.D."/>
            <person name="Teijaro C.N."/>
            <person name="Fluegel L."/>
            <person name="Davis C.M."/>
            <person name="Simpson J.R."/>
            <person name="Lauterbach L."/>
            <person name="Steele A.D."/>
            <person name="Gui C."/>
            <person name="Meng S."/>
            <person name="Li G."/>
            <person name="Viehrig K."/>
            <person name="Ye F."/>
            <person name="Su P."/>
            <person name="Kiefer A.F."/>
            <person name="Nichols A."/>
            <person name="Cepeda A.J."/>
            <person name="Yan W."/>
            <person name="Fan B."/>
            <person name="Jiang Y."/>
            <person name="Adhikari A."/>
            <person name="Zheng C.-J."/>
            <person name="Schuster L."/>
            <person name="Cowan T.M."/>
            <person name="Smanski M.J."/>
            <person name="Chevrette M.G."/>
            <person name="De Carvalho L.P.S."/>
            <person name="Shen B."/>
        </authorList>
    </citation>
    <scope>NUCLEOTIDE SEQUENCE [LARGE SCALE GENOMIC DNA]</scope>
    <source>
        <strain evidence="3 4">NPDC000087</strain>
    </source>
</reference>
<keyword evidence="1 3" id="KW-0378">Hydrolase</keyword>
<keyword evidence="4" id="KW-1185">Reference proteome</keyword>
<dbReference type="InterPro" id="IPR003010">
    <property type="entry name" value="C-N_Hydrolase"/>
</dbReference>
<dbReference type="GO" id="GO:0016787">
    <property type="term" value="F:hydrolase activity"/>
    <property type="evidence" value="ECO:0007669"/>
    <property type="project" value="UniProtKB-KW"/>
</dbReference>
<dbReference type="PROSITE" id="PS50263">
    <property type="entry name" value="CN_HYDROLASE"/>
    <property type="match status" value="1"/>
</dbReference>